<dbReference type="InterPro" id="IPR029016">
    <property type="entry name" value="GAF-like_dom_sf"/>
</dbReference>
<dbReference type="InterPro" id="IPR021153">
    <property type="entry name" value="HrcA_C"/>
</dbReference>
<evidence type="ECO:0000256" key="2">
    <source>
        <dbReference type="ARBA" id="ARBA00023015"/>
    </source>
</evidence>
<dbReference type="InterPro" id="IPR023120">
    <property type="entry name" value="WHTH_transcript_rep_HrcA_IDD"/>
</dbReference>
<dbReference type="GO" id="GO:0003677">
    <property type="term" value="F:DNA binding"/>
    <property type="evidence" value="ECO:0007669"/>
    <property type="project" value="InterPro"/>
</dbReference>
<accession>X0UFT6</accession>
<keyword evidence="3" id="KW-0804">Transcription</keyword>
<evidence type="ECO:0000259" key="4">
    <source>
        <dbReference type="Pfam" id="PF01628"/>
    </source>
</evidence>
<dbReference type="Gene3D" id="3.30.450.40">
    <property type="match status" value="1"/>
</dbReference>
<gene>
    <name evidence="5" type="ORF">S01H1_24792</name>
</gene>
<sequence length="233" mass="25955">WAELAAAILARSVENLALVTAPHPARARLRRLELVKAGDVLALLIVVLHEGHLREETLALDRSISQDELSRTAQRLSWLFAGLSAGQMQEQTVELSPFEDEVTQAIIRVLQVEDESSYEPAYLDGLRNVLRQPEFSQPQTMLDFLDVLDERSLPRLIPFHWVVPGHVTVIIGAENPEDAMRQCSLVVGRYGRPGGMTGALGVLGPTRLPYRRATSMVRYMGSLLGELVNLYYS</sequence>
<protein>
    <recommendedName>
        <fullName evidence="4">Heat-inducible transcription repressor HrcA C-terminal domain-containing protein</fullName>
    </recommendedName>
</protein>
<keyword evidence="2" id="KW-0805">Transcription regulation</keyword>
<feature type="domain" description="Heat-inducible transcription repressor HrcA C-terminal" evidence="4">
    <location>
        <begin position="4"/>
        <end position="212"/>
    </location>
</feature>
<evidence type="ECO:0000313" key="5">
    <source>
        <dbReference type="EMBL" id="GAF98171.1"/>
    </source>
</evidence>
<dbReference type="SUPFAM" id="SSF55781">
    <property type="entry name" value="GAF domain-like"/>
    <property type="match status" value="1"/>
</dbReference>
<dbReference type="PANTHER" id="PTHR34824">
    <property type="entry name" value="HEAT-INDUCIBLE TRANSCRIPTION REPRESSOR HRCA"/>
    <property type="match status" value="1"/>
</dbReference>
<organism evidence="5">
    <name type="scientific">marine sediment metagenome</name>
    <dbReference type="NCBI Taxonomy" id="412755"/>
    <lineage>
        <taxon>unclassified sequences</taxon>
        <taxon>metagenomes</taxon>
        <taxon>ecological metagenomes</taxon>
    </lineage>
</organism>
<dbReference type="PANTHER" id="PTHR34824:SF1">
    <property type="entry name" value="HEAT-INDUCIBLE TRANSCRIPTION REPRESSOR HRCA"/>
    <property type="match status" value="1"/>
</dbReference>
<dbReference type="Gene3D" id="3.30.390.60">
    <property type="entry name" value="Heat-inducible transcription repressor hrca homolog, domain 3"/>
    <property type="match status" value="1"/>
</dbReference>
<comment type="caution">
    <text evidence="5">The sequence shown here is derived from an EMBL/GenBank/DDBJ whole genome shotgun (WGS) entry which is preliminary data.</text>
</comment>
<evidence type="ECO:0000256" key="3">
    <source>
        <dbReference type="ARBA" id="ARBA00023163"/>
    </source>
</evidence>
<reference evidence="5" key="1">
    <citation type="journal article" date="2014" name="Front. Microbiol.">
        <title>High frequency of phylogenetically diverse reductive dehalogenase-homologous genes in deep subseafloor sedimentary metagenomes.</title>
        <authorList>
            <person name="Kawai M."/>
            <person name="Futagami T."/>
            <person name="Toyoda A."/>
            <person name="Takaki Y."/>
            <person name="Nishi S."/>
            <person name="Hori S."/>
            <person name="Arai W."/>
            <person name="Tsubouchi T."/>
            <person name="Morono Y."/>
            <person name="Uchiyama I."/>
            <person name="Ito T."/>
            <person name="Fujiyama A."/>
            <person name="Inagaki F."/>
            <person name="Takami H."/>
        </authorList>
    </citation>
    <scope>NUCLEOTIDE SEQUENCE</scope>
    <source>
        <strain evidence="5">Expedition CK06-06</strain>
    </source>
</reference>
<dbReference type="InterPro" id="IPR002571">
    <property type="entry name" value="HrcA"/>
</dbReference>
<feature type="non-terminal residue" evidence="5">
    <location>
        <position position="1"/>
    </location>
</feature>
<proteinExistence type="predicted"/>
<name>X0UFT6_9ZZZZ</name>
<dbReference type="EMBL" id="BARS01014928">
    <property type="protein sequence ID" value="GAF98171.1"/>
    <property type="molecule type" value="Genomic_DNA"/>
</dbReference>
<dbReference type="AlphaFoldDB" id="X0UFT6"/>
<dbReference type="Pfam" id="PF01628">
    <property type="entry name" value="HrcA"/>
    <property type="match status" value="1"/>
</dbReference>
<keyword evidence="1" id="KW-0678">Repressor</keyword>
<dbReference type="GO" id="GO:0045892">
    <property type="term" value="P:negative regulation of DNA-templated transcription"/>
    <property type="evidence" value="ECO:0007669"/>
    <property type="project" value="TreeGrafter"/>
</dbReference>
<evidence type="ECO:0000256" key="1">
    <source>
        <dbReference type="ARBA" id="ARBA00022491"/>
    </source>
</evidence>